<name>A0AAD1UEM3_EUPCR</name>
<dbReference type="InterPro" id="IPR050121">
    <property type="entry name" value="Cytochrome_P450_monoxygenase"/>
</dbReference>
<dbReference type="InterPro" id="IPR036396">
    <property type="entry name" value="Cyt_P450_sf"/>
</dbReference>
<evidence type="ECO:0000313" key="6">
    <source>
        <dbReference type="Proteomes" id="UP001295684"/>
    </source>
</evidence>
<organism evidence="5 6">
    <name type="scientific">Euplotes crassus</name>
    <dbReference type="NCBI Taxonomy" id="5936"/>
    <lineage>
        <taxon>Eukaryota</taxon>
        <taxon>Sar</taxon>
        <taxon>Alveolata</taxon>
        <taxon>Ciliophora</taxon>
        <taxon>Intramacronucleata</taxon>
        <taxon>Spirotrichea</taxon>
        <taxon>Hypotrichia</taxon>
        <taxon>Euplotida</taxon>
        <taxon>Euplotidae</taxon>
        <taxon>Moneuplotes</taxon>
    </lineage>
</organism>
<reference evidence="5" key="1">
    <citation type="submission" date="2023-07" db="EMBL/GenBank/DDBJ databases">
        <authorList>
            <consortium name="AG Swart"/>
            <person name="Singh M."/>
            <person name="Singh A."/>
            <person name="Seah K."/>
            <person name="Emmerich C."/>
        </authorList>
    </citation>
    <scope>NUCLEOTIDE SEQUENCE</scope>
    <source>
        <strain evidence="5">DP1</strain>
    </source>
</reference>
<proteinExistence type="inferred from homology"/>
<evidence type="ECO:0000256" key="1">
    <source>
        <dbReference type="ARBA" id="ARBA00001971"/>
    </source>
</evidence>
<keyword evidence="6" id="KW-1185">Reference proteome</keyword>
<evidence type="ECO:0000256" key="4">
    <source>
        <dbReference type="RuleBase" id="RU000461"/>
    </source>
</evidence>
<dbReference type="Proteomes" id="UP001295684">
    <property type="component" value="Unassembled WGS sequence"/>
</dbReference>
<accession>A0AAD1UEM3</accession>
<dbReference type="PROSITE" id="PS00086">
    <property type="entry name" value="CYTOCHROME_P450"/>
    <property type="match status" value="1"/>
</dbReference>
<keyword evidence="3 4" id="KW-0349">Heme</keyword>
<dbReference type="InterPro" id="IPR002401">
    <property type="entry name" value="Cyt_P450_E_grp-I"/>
</dbReference>
<dbReference type="AlphaFoldDB" id="A0AAD1UEM3"/>
<evidence type="ECO:0000313" key="5">
    <source>
        <dbReference type="EMBL" id="CAI2363728.1"/>
    </source>
</evidence>
<protein>
    <recommendedName>
        <fullName evidence="7">Cytochrome P450</fullName>
    </recommendedName>
</protein>
<feature type="binding site" description="axial binding residue" evidence="3">
    <location>
        <position position="222"/>
    </location>
    <ligand>
        <name>heme</name>
        <dbReference type="ChEBI" id="CHEBI:30413"/>
    </ligand>
    <ligandPart>
        <name>Fe</name>
        <dbReference type="ChEBI" id="CHEBI:18248"/>
    </ligandPart>
</feature>
<evidence type="ECO:0000256" key="3">
    <source>
        <dbReference type="PIRSR" id="PIRSR602401-1"/>
    </source>
</evidence>
<evidence type="ECO:0000256" key="2">
    <source>
        <dbReference type="ARBA" id="ARBA00010617"/>
    </source>
</evidence>
<dbReference type="CDD" id="cd00302">
    <property type="entry name" value="cytochrome_P450"/>
    <property type="match status" value="1"/>
</dbReference>
<dbReference type="InterPro" id="IPR017972">
    <property type="entry name" value="Cyt_P450_CS"/>
</dbReference>
<dbReference type="PANTHER" id="PTHR24305">
    <property type="entry name" value="CYTOCHROME P450"/>
    <property type="match status" value="1"/>
</dbReference>
<dbReference type="EMBL" id="CAMPGE010004878">
    <property type="protein sequence ID" value="CAI2363728.1"/>
    <property type="molecule type" value="Genomic_DNA"/>
</dbReference>
<dbReference type="SUPFAM" id="SSF48264">
    <property type="entry name" value="Cytochrome P450"/>
    <property type="match status" value="1"/>
</dbReference>
<dbReference type="PRINTS" id="PR00463">
    <property type="entry name" value="EP450I"/>
</dbReference>
<dbReference type="PRINTS" id="PR00385">
    <property type="entry name" value="P450"/>
</dbReference>
<gene>
    <name evidence="5" type="ORF">ECRASSUSDP1_LOCUS5065</name>
</gene>
<comment type="cofactor">
    <cofactor evidence="1 3">
        <name>heme</name>
        <dbReference type="ChEBI" id="CHEBI:30413"/>
    </cofactor>
</comment>
<comment type="similarity">
    <text evidence="2 4">Belongs to the cytochrome P450 family.</text>
</comment>
<dbReference type="GO" id="GO:0020037">
    <property type="term" value="F:heme binding"/>
    <property type="evidence" value="ECO:0007669"/>
    <property type="project" value="InterPro"/>
</dbReference>
<dbReference type="InterPro" id="IPR001128">
    <property type="entry name" value="Cyt_P450"/>
</dbReference>
<keyword evidence="4" id="KW-0560">Oxidoreductase</keyword>
<keyword evidence="3 4" id="KW-0479">Metal-binding</keyword>
<dbReference type="Pfam" id="PF00067">
    <property type="entry name" value="p450"/>
    <property type="match status" value="1"/>
</dbReference>
<keyword evidence="4" id="KW-0503">Monooxygenase</keyword>
<dbReference type="GO" id="GO:0005506">
    <property type="term" value="F:iron ion binding"/>
    <property type="evidence" value="ECO:0007669"/>
    <property type="project" value="InterPro"/>
</dbReference>
<keyword evidence="3 4" id="KW-0408">Iron</keyword>
<dbReference type="Gene3D" id="1.10.630.10">
    <property type="entry name" value="Cytochrome P450"/>
    <property type="match status" value="1"/>
</dbReference>
<sequence>MTAGVLRLRYKNLQAFKCHLRDIISTSKDTEKARVSLGFNCKTSVGTKFYTCTDFTEDQRIDDLMGIMAGGTETTAHSLLSCLYYLKKYPNTLQKLKEELHKEGFRKDVDYEKQYTVENIQNCSYLNCIVKETFRRDASVPDTFDYCSIEDTEICGVPIAKGIKVKLDLVSNHFADDQWLEPLEFVPERHDIESDFYKKSRDAGKIQNSYSRRIFSHGRRNCAGQSLANMEMKVIIAYLVTHMEFTFDKKDLETEGIGFGIASQFNPKITVTKL</sequence>
<dbReference type="GO" id="GO:0004497">
    <property type="term" value="F:monooxygenase activity"/>
    <property type="evidence" value="ECO:0007669"/>
    <property type="project" value="UniProtKB-KW"/>
</dbReference>
<dbReference type="PANTHER" id="PTHR24305:SF166">
    <property type="entry name" value="CYTOCHROME P450 12A4, MITOCHONDRIAL-RELATED"/>
    <property type="match status" value="1"/>
</dbReference>
<evidence type="ECO:0008006" key="7">
    <source>
        <dbReference type="Google" id="ProtNLM"/>
    </source>
</evidence>
<dbReference type="GO" id="GO:0016705">
    <property type="term" value="F:oxidoreductase activity, acting on paired donors, with incorporation or reduction of molecular oxygen"/>
    <property type="evidence" value="ECO:0007669"/>
    <property type="project" value="InterPro"/>
</dbReference>
<comment type="caution">
    <text evidence="5">The sequence shown here is derived from an EMBL/GenBank/DDBJ whole genome shotgun (WGS) entry which is preliminary data.</text>
</comment>